<dbReference type="AlphaFoldDB" id="A0A5B7JAG9"/>
<gene>
    <name evidence="1" type="ORF">E2C01_085435</name>
</gene>
<name>A0A5B7JAG9_PORTR</name>
<protein>
    <submittedName>
        <fullName evidence="1">Uncharacterized protein</fullName>
    </submittedName>
</protein>
<evidence type="ECO:0000313" key="1">
    <source>
        <dbReference type="EMBL" id="MPC90447.1"/>
    </source>
</evidence>
<comment type="caution">
    <text evidence="1">The sequence shown here is derived from an EMBL/GenBank/DDBJ whole genome shotgun (WGS) entry which is preliminary data.</text>
</comment>
<reference evidence="1 2" key="1">
    <citation type="submission" date="2019-05" db="EMBL/GenBank/DDBJ databases">
        <title>Another draft genome of Portunus trituberculatus and its Hox gene families provides insights of decapod evolution.</title>
        <authorList>
            <person name="Jeong J.-H."/>
            <person name="Song I."/>
            <person name="Kim S."/>
            <person name="Choi T."/>
            <person name="Kim D."/>
            <person name="Ryu S."/>
            <person name="Kim W."/>
        </authorList>
    </citation>
    <scope>NUCLEOTIDE SEQUENCE [LARGE SCALE GENOMIC DNA]</scope>
    <source>
        <tissue evidence="1">Muscle</tissue>
    </source>
</reference>
<proteinExistence type="predicted"/>
<sequence>MVVCVATAVALYSMEKTLQTVARRLLGEVPFNTTSH</sequence>
<dbReference type="EMBL" id="VSRR010084434">
    <property type="protein sequence ID" value="MPC90447.1"/>
    <property type="molecule type" value="Genomic_DNA"/>
</dbReference>
<dbReference type="Proteomes" id="UP000324222">
    <property type="component" value="Unassembled WGS sequence"/>
</dbReference>
<evidence type="ECO:0000313" key="2">
    <source>
        <dbReference type="Proteomes" id="UP000324222"/>
    </source>
</evidence>
<organism evidence="1 2">
    <name type="scientific">Portunus trituberculatus</name>
    <name type="common">Swimming crab</name>
    <name type="synonym">Neptunus trituberculatus</name>
    <dbReference type="NCBI Taxonomy" id="210409"/>
    <lineage>
        <taxon>Eukaryota</taxon>
        <taxon>Metazoa</taxon>
        <taxon>Ecdysozoa</taxon>
        <taxon>Arthropoda</taxon>
        <taxon>Crustacea</taxon>
        <taxon>Multicrustacea</taxon>
        <taxon>Malacostraca</taxon>
        <taxon>Eumalacostraca</taxon>
        <taxon>Eucarida</taxon>
        <taxon>Decapoda</taxon>
        <taxon>Pleocyemata</taxon>
        <taxon>Brachyura</taxon>
        <taxon>Eubrachyura</taxon>
        <taxon>Portunoidea</taxon>
        <taxon>Portunidae</taxon>
        <taxon>Portuninae</taxon>
        <taxon>Portunus</taxon>
    </lineage>
</organism>
<accession>A0A5B7JAG9</accession>
<keyword evidence="2" id="KW-1185">Reference proteome</keyword>